<gene>
    <name evidence="9" type="ORF">HNQ94_003238</name>
</gene>
<sequence>MKKHTLLSLSIIVLIIILSACGTSDDSNNASEQTLWDKVSEKGEIVVGTSGTLYPASFYPENSDELTGYDVEVMREIGDRLGIDIKFEQIGIDGLFAAIGTRIDIAINDVEITKDRQETFNFSDPYKYSYTTMIVRKDDLSGIHTLEDLEGKKAGGGATTVFSDIARHYGAEVVTYGNATNDVYLRDVENGRTDTVINDYYLQTLALQAFPDLEIVIHPDLKFHQSEQAIVIPKGEDELTEKINSALEELREDGTLTEISKQFFDGKDASVPPEDEVLEIEGLDF</sequence>
<keyword evidence="4" id="KW-0564">Palmitate</keyword>
<evidence type="ECO:0000256" key="2">
    <source>
        <dbReference type="ARBA" id="ARBA00010333"/>
    </source>
</evidence>
<protein>
    <submittedName>
        <fullName evidence="9">Cystine transport system substrate-binding protein</fullName>
    </submittedName>
</protein>
<dbReference type="InterPro" id="IPR018313">
    <property type="entry name" value="SBP_3_CS"/>
</dbReference>
<keyword evidence="3 7" id="KW-0732">Signal</keyword>
<dbReference type="GO" id="GO:0030313">
    <property type="term" value="C:cell envelope"/>
    <property type="evidence" value="ECO:0007669"/>
    <property type="project" value="UniProtKB-SubCell"/>
</dbReference>
<evidence type="ECO:0000256" key="5">
    <source>
        <dbReference type="ARBA" id="ARBA00023288"/>
    </source>
</evidence>
<dbReference type="SMART" id="SM00062">
    <property type="entry name" value="PBPb"/>
    <property type="match status" value="1"/>
</dbReference>
<comment type="subcellular location">
    <subcellularLocation>
        <location evidence="1">Cell envelope</location>
    </subcellularLocation>
</comment>
<reference evidence="9 10" key="1">
    <citation type="submission" date="2020-08" db="EMBL/GenBank/DDBJ databases">
        <title>Genomic Encyclopedia of Type Strains, Phase IV (KMG-IV): sequencing the most valuable type-strain genomes for metagenomic binning, comparative biology and taxonomic classification.</title>
        <authorList>
            <person name="Goeker M."/>
        </authorList>
    </citation>
    <scope>NUCLEOTIDE SEQUENCE [LARGE SCALE GENOMIC DNA]</scope>
    <source>
        <strain evidence="9 10">DSM 19612</strain>
    </source>
</reference>
<dbReference type="PANTHER" id="PTHR35936:SF34">
    <property type="entry name" value="ABC TRANSPORTER EXTRACELLULAR-BINDING PROTEIN YCKB-RELATED"/>
    <property type="match status" value="1"/>
</dbReference>
<evidence type="ECO:0000256" key="6">
    <source>
        <dbReference type="RuleBase" id="RU003744"/>
    </source>
</evidence>
<feature type="chain" id="PRO_5039146573" evidence="7">
    <location>
        <begin position="23"/>
        <end position="285"/>
    </location>
</feature>
<evidence type="ECO:0000313" key="10">
    <source>
        <dbReference type="Proteomes" id="UP000581688"/>
    </source>
</evidence>
<evidence type="ECO:0000256" key="1">
    <source>
        <dbReference type="ARBA" id="ARBA00004196"/>
    </source>
</evidence>
<evidence type="ECO:0000256" key="4">
    <source>
        <dbReference type="ARBA" id="ARBA00023139"/>
    </source>
</evidence>
<dbReference type="Pfam" id="PF00497">
    <property type="entry name" value="SBP_bac_3"/>
    <property type="match status" value="1"/>
</dbReference>
<evidence type="ECO:0000256" key="7">
    <source>
        <dbReference type="SAM" id="SignalP"/>
    </source>
</evidence>
<proteinExistence type="inferred from homology"/>
<dbReference type="AlphaFoldDB" id="A0A841Q825"/>
<dbReference type="Proteomes" id="UP000581688">
    <property type="component" value="Unassembled WGS sequence"/>
</dbReference>
<dbReference type="PROSITE" id="PS01039">
    <property type="entry name" value="SBP_BACTERIAL_3"/>
    <property type="match status" value="1"/>
</dbReference>
<feature type="domain" description="Solute-binding protein family 3/N-terminal" evidence="8">
    <location>
        <begin position="44"/>
        <end position="267"/>
    </location>
</feature>
<dbReference type="SUPFAM" id="SSF53850">
    <property type="entry name" value="Periplasmic binding protein-like II"/>
    <property type="match status" value="1"/>
</dbReference>
<dbReference type="RefSeq" id="WP_174497410.1">
    <property type="nucleotide sequence ID" value="NZ_CADDWK010000014.1"/>
</dbReference>
<comment type="caution">
    <text evidence="9">The sequence shown here is derived from an EMBL/GenBank/DDBJ whole genome shotgun (WGS) entry which is preliminary data.</text>
</comment>
<dbReference type="PANTHER" id="PTHR35936">
    <property type="entry name" value="MEMBRANE-BOUND LYTIC MUREIN TRANSGLYCOSYLASE F"/>
    <property type="match status" value="1"/>
</dbReference>
<evidence type="ECO:0000259" key="8">
    <source>
        <dbReference type="SMART" id="SM00062"/>
    </source>
</evidence>
<evidence type="ECO:0000256" key="3">
    <source>
        <dbReference type="ARBA" id="ARBA00022729"/>
    </source>
</evidence>
<keyword evidence="5" id="KW-0449">Lipoprotein</keyword>
<accession>A0A841Q825</accession>
<dbReference type="InterPro" id="IPR001638">
    <property type="entry name" value="Solute-binding_3/MltF_N"/>
</dbReference>
<evidence type="ECO:0000313" key="9">
    <source>
        <dbReference type="EMBL" id="MBB6454749.1"/>
    </source>
</evidence>
<comment type="similarity">
    <text evidence="2 6">Belongs to the bacterial solute-binding protein 3 family.</text>
</comment>
<dbReference type="EMBL" id="JACHGH010000012">
    <property type="protein sequence ID" value="MBB6454749.1"/>
    <property type="molecule type" value="Genomic_DNA"/>
</dbReference>
<keyword evidence="10" id="KW-1185">Reference proteome</keyword>
<feature type="signal peptide" evidence="7">
    <location>
        <begin position="1"/>
        <end position="22"/>
    </location>
</feature>
<dbReference type="Gene3D" id="3.40.190.10">
    <property type="entry name" value="Periplasmic binding protein-like II"/>
    <property type="match status" value="2"/>
</dbReference>
<dbReference type="PROSITE" id="PS51257">
    <property type="entry name" value="PROKAR_LIPOPROTEIN"/>
    <property type="match status" value="1"/>
</dbReference>
<organism evidence="9 10">
    <name type="scientific">Salirhabdus euzebyi</name>
    <dbReference type="NCBI Taxonomy" id="394506"/>
    <lineage>
        <taxon>Bacteria</taxon>
        <taxon>Bacillati</taxon>
        <taxon>Bacillota</taxon>
        <taxon>Bacilli</taxon>
        <taxon>Bacillales</taxon>
        <taxon>Bacillaceae</taxon>
        <taxon>Salirhabdus</taxon>
    </lineage>
</organism>
<name>A0A841Q825_9BACI</name>